<dbReference type="InterPro" id="IPR036527">
    <property type="entry name" value="SCP2_sterol-bd_dom_sf"/>
</dbReference>
<dbReference type="Gene3D" id="1.10.10.10">
    <property type="entry name" value="Winged helix-like DNA-binding domain superfamily/Winged helix DNA-binding domain"/>
    <property type="match status" value="1"/>
</dbReference>
<dbReference type="PANTHER" id="PTHR33204:SF18">
    <property type="entry name" value="TRANSCRIPTIONAL REGULATORY PROTEIN"/>
    <property type="match status" value="1"/>
</dbReference>
<keyword evidence="6" id="KW-1185">Reference proteome</keyword>
<evidence type="ECO:0000259" key="4">
    <source>
        <dbReference type="PROSITE" id="PS51118"/>
    </source>
</evidence>
<dbReference type="PANTHER" id="PTHR33204">
    <property type="entry name" value="TRANSCRIPTIONAL REGULATOR, MARR FAMILY"/>
    <property type="match status" value="1"/>
</dbReference>
<dbReference type="Pfam" id="PF01638">
    <property type="entry name" value="HxlR"/>
    <property type="match status" value="1"/>
</dbReference>
<reference evidence="6" key="1">
    <citation type="submission" date="2023-07" db="EMBL/GenBank/DDBJ databases">
        <title>30 novel species of actinomycetes from the DSMZ collection.</title>
        <authorList>
            <person name="Nouioui I."/>
        </authorList>
    </citation>
    <scope>NUCLEOTIDE SEQUENCE [LARGE SCALE GENOMIC DNA]</scope>
    <source>
        <strain evidence="6">DSM 44917</strain>
    </source>
</reference>
<evidence type="ECO:0000256" key="1">
    <source>
        <dbReference type="ARBA" id="ARBA00023015"/>
    </source>
</evidence>
<proteinExistence type="predicted"/>
<keyword evidence="1" id="KW-0805">Transcription regulation</keyword>
<organism evidence="5 6">
    <name type="scientific">Streptomyces boetiae</name>
    <dbReference type="NCBI Taxonomy" id="3075541"/>
    <lineage>
        <taxon>Bacteria</taxon>
        <taxon>Bacillati</taxon>
        <taxon>Actinomycetota</taxon>
        <taxon>Actinomycetes</taxon>
        <taxon>Kitasatosporales</taxon>
        <taxon>Streptomycetaceae</taxon>
        <taxon>Streptomyces</taxon>
    </lineage>
</organism>
<evidence type="ECO:0000313" key="5">
    <source>
        <dbReference type="EMBL" id="MDT0306187.1"/>
    </source>
</evidence>
<keyword evidence="2" id="KW-0238">DNA-binding</keyword>
<feature type="domain" description="HTH hxlR-type" evidence="4">
    <location>
        <begin position="10"/>
        <end position="108"/>
    </location>
</feature>
<comment type="caution">
    <text evidence="5">The sequence shown here is derived from an EMBL/GenBank/DDBJ whole genome shotgun (WGS) entry which is preliminary data.</text>
</comment>
<accession>A0ABU2L494</accession>
<dbReference type="SUPFAM" id="SSF46785">
    <property type="entry name" value="Winged helix' DNA-binding domain"/>
    <property type="match status" value="1"/>
</dbReference>
<evidence type="ECO:0000256" key="3">
    <source>
        <dbReference type="ARBA" id="ARBA00023163"/>
    </source>
</evidence>
<dbReference type="InterPro" id="IPR002577">
    <property type="entry name" value="HTH_HxlR"/>
</dbReference>
<dbReference type="InterPro" id="IPR036390">
    <property type="entry name" value="WH_DNA-bd_sf"/>
</dbReference>
<dbReference type="SUPFAM" id="SSF55718">
    <property type="entry name" value="SCP-like"/>
    <property type="match status" value="1"/>
</dbReference>
<name>A0ABU2L494_9ACTN</name>
<evidence type="ECO:0000256" key="2">
    <source>
        <dbReference type="ARBA" id="ARBA00023125"/>
    </source>
</evidence>
<dbReference type="RefSeq" id="WP_311629107.1">
    <property type="nucleotide sequence ID" value="NZ_JAVREN010000004.1"/>
</dbReference>
<protein>
    <submittedName>
        <fullName evidence="5">Helix-turn-helix domain-containing protein</fullName>
    </submittedName>
</protein>
<dbReference type="PROSITE" id="PS51118">
    <property type="entry name" value="HTH_HXLR"/>
    <property type="match status" value="1"/>
</dbReference>
<dbReference type="InterPro" id="IPR036388">
    <property type="entry name" value="WH-like_DNA-bd_sf"/>
</dbReference>
<dbReference type="Proteomes" id="UP001183388">
    <property type="component" value="Unassembled WGS sequence"/>
</dbReference>
<sequence length="240" mass="25118">MSRRTYGQYCGLARALDLVGERWTLIIVRELALGPKRFGELHAGLAGLGTSLLADRLRHLEEQDVVRRAAAPRPAGGVVYELTDRGAVLARALAPLTIWGATRLDPEPGEGAFRGDWLAFVLGSSLRPIGSVGSSAADGPGDCYEFRLAGGAVVWVVVEGGAPAVARERPAREPDVIATLDVPTLADIAVGLLDPRQAEREGRAAFAGDPAAVERALELLTGTAAGAAQVPRAEGRSDPS</sequence>
<dbReference type="Gene3D" id="3.30.1050.10">
    <property type="entry name" value="SCP2 sterol-binding domain"/>
    <property type="match status" value="1"/>
</dbReference>
<gene>
    <name evidence="5" type="ORF">RM780_04315</name>
</gene>
<dbReference type="EMBL" id="JAVREN010000004">
    <property type="protein sequence ID" value="MDT0306187.1"/>
    <property type="molecule type" value="Genomic_DNA"/>
</dbReference>
<evidence type="ECO:0000313" key="6">
    <source>
        <dbReference type="Proteomes" id="UP001183388"/>
    </source>
</evidence>
<keyword evidence="3" id="KW-0804">Transcription</keyword>